<dbReference type="InParanoid" id="A0A1S0TPH6"/>
<dbReference type="InterPro" id="IPR035979">
    <property type="entry name" value="RBD_domain_sf"/>
</dbReference>
<gene>
    <name evidence="4" type="ORF">LOAG_10914</name>
</gene>
<evidence type="ECO:0000256" key="1">
    <source>
        <dbReference type="ARBA" id="ARBA00022884"/>
    </source>
</evidence>
<dbReference type="Pfam" id="PF16366">
    <property type="entry name" value="CEBP_ZZ"/>
    <property type="match status" value="1"/>
</dbReference>
<dbReference type="EMBL" id="JH712303">
    <property type="protein sequence ID" value="EFO17585.1"/>
    <property type="molecule type" value="Genomic_DNA"/>
</dbReference>
<feature type="domain" description="RRM" evidence="3">
    <location>
        <begin position="10"/>
        <end position="93"/>
    </location>
</feature>
<dbReference type="PANTHER" id="PTHR12566:SF6">
    <property type="entry name" value="FOG-1 PROTEIN"/>
    <property type="match status" value="1"/>
</dbReference>
<dbReference type="CTD" id="9948361"/>
<sequence length="169" mass="19503">MGTIPYVDRYAIFVGGVPRTTTAMELAQLFQQVISGVVEVTLEVERHTNYPRGSARVVFGTREAYLVALAMGRFTLFTLRERRILEMRPYVLDGMVCEICHEAAGIYLCPELPCMLYYCVPCWFMAHQNDDMDDHKPVSRRTLGLLKGWRQNQTLCRYGNCMPSGYYYF</sequence>
<protein>
    <recommendedName>
        <fullName evidence="3">RRM domain-containing protein</fullName>
    </recommendedName>
</protein>
<dbReference type="GO" id="GO:0005737">
    <property type="term" value="C:cytoplasm"/>
    <property type="evidence" value="ECO:0007669"/>
    <property type="project" value="TreeGrafter"/>
</dbReference>
<dbReference type="GO" id="GO:0008135">
    <property type="term" value="F:translation factor activity, RNA binding"/>
    <property type="evidence" value="ECO:0007669"/>
    <property type="project" value="TreeGrafter"/>
</dbReference>
<dbReference type="OrthoDB" id="10033548at2759"/>
<evidence type="ECO:0000313" key="4">
    <source>
        <dbReference type="EMBL" id="EFO17585.1"/>
    </source>
</evidence>
<dbReference type="GO" id="GO:2000766">
    <property type="term" value="P:negative regulation of cytoplasmic translation"/>
    <property type="evidence" value="ECO:0007669"/>
    <property type="project" value="TreeGrafter"/>
</dbReference>
<evidence type="ECO:0000256" key="2">
    <source>
        <dbReference type="PROSITE-ProRule" id="PRU00176"/>
    </source>
</evidence>
<dbReference type="RefSeq" id="XP_003146485.1">
    <property type="nucleotide sequence ID" value="XM_003146437.1"/>
</dbReference>
<dbReference type="InterPro" id="IPR038446">
    <property type="entry name" value="CEBP_ZZ_sf"/>
</dbReference>
<dbReference type="PANTHER" id="PTHR12566">
    <property type="entry name" value="CYTOPLASMIC POLYADENYLATION ELEMENT BINDING PROTEIN CPEB"/>
    <property type="match status" value="1"/>
</dbReference>
<dbReference type="GO" id="GO:0003730">
    <property type="term" value="F:mRNA 3'-UTR binding"/>
    <property type="evidence" value="ECO:0007669"/>
    <property type="project" value="InterPro"/>
</dbReference>
<dbReference type="Gene3D" id="4.10.640.40">
    <property type="entry name" value="Cytoplasmic polyadenylation element-binding protein, ZZ domain"/>
    <property type="match status" value="1"/>
</dbReference>
<proteinExistence type="predicted"/>
<dbReference type="GO" id="GO:0045202">
    <property type="term" value="C:synapse"/>
    <property type="evidence" value="ECO:0007669"/>
    <property type="project" value="TreeGrafter"/>
</dbReference>
<dbReference type="AlphaFoldDB" id="A0A1S0TPH6"/>
<dbReference type="InterPro" id="IPR032296">
    <property type="entry name" value="CEBP_ZZ"/>
</dbReference>
<dbReference type="InterPro" id="IPR000504">
    <property type="entry name" value="RRM_dom"/>
</dbReference>
<dbReference type="InterPro" id="IPR034819">
    <property type="entry name" value="CPEB"/>
</dbReference>
<dbReference type="SMART" id="SM00360">
    <property type="entry name" value="RRM"/>
    <property type="match status" value="1"/>
</dbReference>
<reference evidence="4" key="1">
    <citation type="submission" date="2012-04" db="EMBL/GenBank/DDBJ databases">
        <title>The Genome Sequence of Loa loa.</title>
        <authorList>
            <consortium name="The Broad Institute Genome Sequencing Platform"/>
            <consortium name="Broad Institute Genome Sequencing Center for Infectious Disease"/>
            <person name="Nutman T.B."/>
            <person name="Fink D.L."/>
            <person name="Russ C."/>
            <person name="Young S."/>
            <person name="Zeng Q."/>
            <person name="Gargeya S."/>
            <person name="Alvarado L."/>
            <person name="Berlin A."/>
            <person name="Chapman S.B."/>
            <person name="Chen Z."/>
            <person name="Freedman E."/>
            <person name="Gellesch M."/>
            <person name="Goldberg J."/>
            <person name="Griggs A."/>
            <person name="Gujja S."/>
            <person name="Heilman E.R."/>
            <person name="Heiman D."/>
            <person name="Howarth C."/>
            <person name="Mehta T."/>
            <person name="Neiman D."/>
            <person name="Pearson M."/>
            <person name="Roberts A."/>
            <person name="Saif S."/>
            <person name="Shea T."/>
            <person name="Shenoy N."/>
            <person name="Sisk P."/>
            <person name="Stolte C."/>
            <person name="Sykes S."/>
            <person name="White J."/>
            <person name="Yandava C."/>
            <person name="Haas B."/>
            <person name="Henn M.R."/>
            <person name="Nusbaum C."/>
            <person name="Birren B."/>
        </authorList>
    </citation>
    <scope>NUCLEOTIDE SEQUENCE [LARGE SCALE GENOMIC DNA]</scope>
</reference>
<dbReference type="GeneID" id="9948361"/>
<organism evidence="4">
    <name type="scientific">Loa loa</name>
    <name type="common">Eye worm</name>
    <name type="synonym">Filaria loa</name>
    <dbReference type="NCBI Taxonomy" id="7209"/>
    <lineage>
        <taxon>Eukaryota</taxon>
        <taxon>Metazoa</taxon>
        <taxon>Ecdysozoa</taxon>
        <taxon>Nematoda</taxon>
        <taxon>Chromadorea</taxon>
        <taxon>Rhabditida</taxon>
        <taxon>Spirurina</taxon>
        <taxon>Spiruromorpha</taxon>
        <taxon>Filarioidea</taxon>
        <taxon>Onchocercidae</taxon>
        <taxon>Loa</taxon>
    </lineage>
</organism>
<evidence type="ECO:0000259" key="3">
    <source>
        <dbReference type="PROSITE" id="PS50102"/>
    </source>
</evidence>
<dbReference type="Gene3D" id="3.30.70.330">
    <property type="match status" value="1"/>
</dbReference>
<dbReference type="GO" id="GO:0005634">
    <property type="term" value="C:nucleus"/>
    <property type="evidence" value="ECO:0007669"/>
    <property type="project" value="TreeGrafter"/>
</dbReference>
<dbReference type="SUPFAM" id="SSF54928">
    <property type="entry name" value="RNA-binding domain, RBD"/>
    <property type="match status" value="1"/>
</dbReference>
<dbReference type="KEGG" id="loa:LOAG_10914"/>
<dbReference type="Pfam" id="PF00076">
    <property type="entry name" value="RRM_1"/>
    <property type="match status" value="1"/>
</dbReference>
<keyword evidence="1 2" id="KW-0694">RNA-binding</keyword>
<dbReference type="OMA" id="ICHEAAG"/>
<dbReference type="GO" id="GO:0000900">
    <property type="term" value="F:mRNA regulatory element binding translation repressor activity"/>
    <property type="evidence" value="ECO:0007669"/>
    <property type="project" value="TreeGrafter"/>
</dbReference>
<dbReference type="InterPro" id="IPR012677">
    <property type="entry name" value="Nucleotide-bd_a/b_plait_sf"/>
</dbReference>
<accession>A0A1S0TPH6</accession>
<dbReference type="GO" id="GO:0043005">
    <property type="term" value="C:neuron projection"/>
    <property type="evidence" value="ECO:0007669"/>
    <property type="project" value="TreeGrafter"/>
</dbReference>
<name>A0A1S0TPH6_LOALO</name>
<dbReference type="PROSITE" id="PS50102">
    <property type="entry name" value="RRM"/>
    <property type="match status" value="1"/>
</dbReference>
<dbReference type="GO" id="GO:0043022">
    <property type="term" value="F:ribosome binding"/>
    <property type="evidence" value="ECO:0007669"/>
    <property type="project" value="TreeGrafter"/>
</dbReference>